<sequence>MPEYHGACLCEAVKISVQVERPELSICHCESCRKWCSGPFMAFVAQDFHLEPKEKVSHYSSSDIAKRAFCKICGTCLTFYYHNMKQVFVNPWILRNVQGITTGVEVCYDNKPDCYSFDNKTEKYTEAETMAMVDTS</sequence>
<proteinExistence type="inferred from homology"/>
<dbReference type="SUPFAM" id="SSF51316">
    <property type="entry name" value="Mss4-like"/>
    <property type="match status" value="1"/>
</dbReference>
<keyword evidence="2" id="KW-0479">Metal-binding</keyword>
<reference evidence="6 7" key="1">
    <citation type="journal article" date="2023" name="G3 (Bethesda)">
        <title>A high-quality reference genome for the fission yeast Schizosaccharomyces osmophilus.</title>
        <authorList>
            <person name="Jia G.S."/>
            <person name="Zhang W.C."/>
            <person name="Liang Y."/>
            <person name="Liu X.H."/>
            <person name="Rhind N."/>
            <person name="Pidoux A."/>
            <person name="Brysch-Herzberg M."/>
            <person name="Du L.L."/>
        </authorList>
    </citation>
    <scope>NUCLEOTIDE SEQUENCE [LARGE SCALE GENOMIC DNA]</scope>
    <source>
        <strain evidence="6 7">CBS 15793</strain>
    </source>
</reference>
<keyword evidence="7" id="KW-1185">Reference proteome</keyword>
<dbReference type="InterPro" id="IPR011057">
    <property type="entry name" value="Mss4-like_sf"/>
</dbReference>
<dbReference type="GO" id="GO:0046872">
    <property type="term" value="F:metal ion binding"/>
    <property type="evidence" value="ECO:0007669"/>
    <property type="project" value="UniProtKB-KW"/>
</dbReference>
<dbReference type="GeneID" id="80874504"/>
<accession>A0AAE9WAV0</accession>
<dbReference type="EMBL" id="CP115611">
    <property type="protein sequence ID" value="WBW72249.1"/>
    <property type="molecule type" value="Genomic_DNA"/>
</dbReference>
<keyword evidence="3" id="KW-0862">Zinc</keyword>
<evidence type="ECO:0000313" key="6">
    <source>
        <dbReference type="EMBL" id="WBW72249.1"/>
    </source>
</evidence>
<dbReference type="GO" id="GO:0016846">
    <property type="term" value="F:carbon-sulfur lyase activity"/>
    <property type="evidence" value="ECO:0007669"/>
    <property type="project" value="InterPro"/>
</dbReference>
<dbReference type="RefSeq" id="XP_056036492.1">
    <property type="nucleotide sequence ID" value="XM_056179815.1"/>
</dbReference>
<dbReference type="PANTHER" id="PTHR33337">
    <property type="entry name" value="GFA DOMAIN-CONTAINING PROTEIN"/>
    <property type="match status" value="1"/>
</dbReference>
<evidence type="ECO:0000256" key="1">
    <source>
        <dbReference type="ARBA" id="ARBA00005495"/>
    </source>
</evidence>
<dbReference type="Pfam" id="PF04828">
    <property type="entry name" value="GFA"/>
    <property type="match status" value="1"/>
</dbReference>
<evidence type="ECO:0000256" key="3">
    <source>
        <dbReference type="ARBA" id="ARBA00022833"/>
    </source>
</evidence>
<gene>
    <name evidence="6" type="ORF">SOMG_01022</name>
</gene>
<keyword evidence="4" id="KW-0456">Lyase</keyword>
<evidence type="ECO:0000259" key="5">
    <source>
        <dbReference type="PROSITE" id="PS51891"/>
    </source>
</evidence>
<dbReference type="Proteomes" id="UP001212411">
    <property type="component" value="Chromosome 1"/>
</dbReference>
<evidence type="ECO:0000313" key="7">
    <source>
        <dbReference type="Proteomes" id="UP001212411"/>
    </source>
</evidence>
<evidence type="ECO:0000256" key="2">
    <source>
        <dbReference type="ARBA" id="ARBA00022723"/>
    </source>
</evidence>
<dbReference type="PROSITE" id="PS51891">
    <property type="entry name" value="CENP_V_GFA"/>
    <property type="match status" value="1"/>
</dbReference>
<dbReference type="PANTHER" id="PTHR33337:SF40">
    <property type="entry name" value="CENP-V_GFA DOMAIN-CONTAINING PROTEIN-RELATED"/>
    <property type="match status" value="1"/>
</dbReference>
<protein>
    <submittedName>
        <fullName evidence="6">CENP-V, S-(Hydroxymethyl)glutathione synthase</fullName>
    </submittedName>
</protein>
<dbReference type="AlphaFoldDB" id="A0AAE9WAV0"/>
<comment type="similarity">
    <text evidence="1">Belongs to the Gfa family.</text>
</comment>
<dbReference type="KEGG" id="som:SOMG_01022"/>
<name>A0AAE9WAV0_9SCHI</name>
<dbReference type="Gene3D" id="3.90.1590.10">
    <property type="entry name" value="glutathione-dependent formaldehyde- activating enzyme (gfa)"/>
    <property type="match status" value="1"/>
</dbReference>
<organism evidence="6 7">
    <name type="scientific">Schizosaccharomyces osmophilus</name>
    <dbReference type="NCBI Taxonomy" id="2545709"/>
    <lineage>
        <taxon>Eukaryota</taxon>
        <taxon>Fungi</taxon>
        <taxon>Dikarya</taxon>
        <taxon>Ascomycota</taxon>
        <taxon>Taphrinomycotina</taxon>
        <taxon>Schizosaccharomycetes</taxon>
        <taxon>Schizosaccharomycetales</taxon>
        <taxon>Schizosaccharomycetaceae</taxon>
        <taxon>Schizosaccharomyces</taxon>
    </lineage>
</organism>
<dbReference type="InterPro" id="IPR006913">
    <property type="entry name" value="CENP-V/GFA"/>
</dbReference>
<evidence type="ECO:0000256" key="4">
    <source>
        <dbReference type="ARBA" id="ARBA00023239"/>
    </source>
</evidence>
<feature type="domain" description="CENP-V/GFA" evidence="5">
    <location>
        <begin position="4"/>
        <end position="109"/>
    </location>
</feature>